<dbReference type="PANTHER" id="PTHR15751">
    <property type="entry name" value="TRAFFICKING KINESIN-BINDING PROTEIN"/>
    <property type="match status" value="1"/>
</dbReference>
<keyword evidence="10" id="KW-1185">Reference proteome</keyword>
<dbReference type="Pfam" id="PF12448">
    <property type="entry name" value="Milton"/>
    <property type="match status" value="1"/>
</dbReference>
<evidence type="ECO:0000259" key="8">
    <source>
        <dbReference type="SMART" id="SM01424"/>
    </source>
</evidence>
<proteinExistence type="inferred from homology"/>
<feature type="coiled-coil region" evidence="5">
    <location>
        <begin position="190"/>
        <end position="312"/>
    </location>
</feature>
<dbReference type="GO" id="GO:0048311">
    <property type="term" value="P:mitochondrion distribution"/>
    <property type="evidence" value="ECO:0007669"/>
    <property type="project" value="TreeGrafter"/>
</dbReference>
<reference evidence="9" key="1">
    <citation type="submission" date="2020-02" db="EMBL/GenBank/DDBJ databases">
        <title>Bird 10,000 Genomes (B10K) Project - Family phase.</title>
        <authorList>
            <person name="Zhang G."/>
        </authorList>
    </citation>
    <scope>NUCLEOTIDE SEQUENCE</scope>
    <source>
        <strain evidence="9">B10K-DU-023-52</strain>
        <tissue evidence="9">Mixed tissue sample</tissue>
    </source>
</reference>
<keyword evidence="3 5" id="KW-0175">Coiled coil</keyword>
<dbReference type="SMART" id="SM01424">
    <property type="entry name" value="HAP1_N"/>
    <property type="match status" value="1"/>
</dbReference>
<accession>A0A852JWG1</accession>
<dbReference type="InterPro" id="IPR022154">
    <property type="entry name" value="TRAK1/2_C"/>
</dbReference>
<gene>
    <name evidence="9" type="primary">Trak2</name>
    <name evidence="9" type="ORF">SPIPAS_R00312</name>
</gene>
<dbReference type="Pfam" id="PF04849">
    <property type="entry name" value="HAP1_N"/>
    <property type="match status" value="1"/>
</dbReference>
<organism evidence="9 10">
    <name type="scientific">Spizella passerina</name>
    <name type="common">Chipping sparrow</name>
    <dbReference type="NCBI Taxonomy" id="40210"/>
    <lineage>
        <taxon>Eukaryota</taxon>
        <taxon>Metazoa</taxon>
        <taxon>Chordata</taxon>
        <taxon>Craniata</taxon>
        <taxon>Vertebrata</taxon>
        <taxon>Euteleostomi</taxon>
        <taxon>Archelosauria</taxon>
        <taxon>Archosauria</taxon>
        <taxon>Dinosauria</taxon>
        <taxon>Saurischia</taxon>
        <taxon>Theropoda</taxon>
        <taxon>Coelurosauria</taxon>
        <taxon>Aves</taxon>
        <taxon>Neognathae</taxon>
        <taxon>Neoaves</taxon>
        <taxon>Telluraves</taxon>
        <taxon>Australaves</taxon>
        <taxon>Passeriformes</taxon>
        <taxon>Passerellidae</taxon>
        <taxon>Spizella</taxon>
    </lineage>
</organism>
<dbReference type="GO" id="GO:0005739">
    <property type="term" value="C:mitochondrion"/>
    <property type="evidence" value="ECO:0007669"/>
    <property type="project" value="UniProtKB-SubCell"/>
</dbReference>
<dbReference type="InterPro" id="IPR006933">
    <property type="entry name" value="HAP1_N"/>
</dbReference>
<dbReference type="Proteomes" id="UP000618746">
    <property type="component" value="Unassembled WGS sequence"/>
</dbReference>
<feature type="non-terminal residue" evidence="9">
    <location>
        <position position="898"/>
    </location>
</feature>
<feature type="region of interest" description="Disordered" evidence="6">
    <location>
        <begin position="743"/>
        <end position="778"/>
    </location>
</feature>
<dbReference type="GO" id="GO:0047496">
    <property type="term" value="P:vesicle transport along microtubule"/>
    <property type="evidence" value="ECO:0007669"/>
    <property type="project" value="TreeGrafter"/>
</dbReference>
<feature type="coiled-coil region" evidence="5">
    <location>
        <begin position="113"/>
        <end position="147"/>
    </location>
</feature>
<evidence type="ECO:0000313" key="10">
    <source>
        <dbReference type="Proteomes" id="UP000618746"/>
    </source>
</evidence>
<feature type="domain" description="HAP1 N-terminal" evidence="8">
    <location>
        <begin position="30"/>
        <end position="333"/>
    </location>
</feature>
<dbReference type="InterPro" id="IPR051946">
    <property type="entry name" value="Intracell_Traff-Reg"/>
</dbReference>
<dbReference type="GO" id="GO:0098957">
    <property type="term" value="P:anterograde axonal transport of mitochondrion"/>
    <property type="evidence" value="ECO:0007669"/>
    <property type="project" value="TreeGrafter"/>
</dbReference>
<feature type="domain" description="Trafficking kinesin-binding protein C-terminal" evidence="7">
    <location>
        <begin position="394"/>
        <end position="546"/>
    </location>
</feature>
<feature type="compositionally biased region" description="Basic and acidic residues" evidence="6">
    <location>
        <begin position="835"/>
        <end position="844"/>
    </location>
</feature>
<evidence type="ECO:0000256" key="5">
    <source>
        <dbReference type="SAM" id="Coils"/>
    </source>
</evidence>
<dbReference type="AlphaFoldDB" id="A0A852JWG1"/>
<evidence type="ECO:0000256" key="1">
    <source>
        <dbReference type="ARBA" id="ARBA00004173"/>
    </source>
</evidence>
<dbReference type="GO" id="GO:0006605">
    <property type="term" value="P:protein targeting"/>
    <property type="evidence" value="ECO:0007669"/>
    <property type="project" value="TreeGrafter"/>
</dbReference>
<dbReference type="GO" id="GO:0017022">
    <property type="term" value="F:myosin binding"/>
    <property type="evidence" value="ECO:0007669"/>
    <property type="project" value="TreeGrafter"/>
</dbReference>
<evidence type="ECO:0000313" key="9">
    <source>
        <dbReference type="EMBL" id="NXX69274.1"/>
    </source>
</evidence>
<name>A0A852JWG1_SPIPA</name>
<feature type="region of interest" description="Disordered" evidence="6">
    <location>
        <begin position="432"/>
        <end position="461"/>
    </location>
</feature>
<dbReference type="GO" id="GO:0031410">
    <property type="term" value="C:cytoplasmic vesicle"/>
    <property type="evidence" value="ECO:0007669"/>
    <property type="project" value="TreeGrafter"/>
</dbReference>
<dbReference type="PANTHER" id="PTHR15751:SF13">
    <property type="entry name" value="TRAFFICKING KINESIN-BINDING PROTEIN 2"/>
    <property type="match status" value="1"/>
</dbReference>
<comment type="similarity">
    <text evidence="2">Belongs to the milton family.</text>
</comment>
<evidence type="ECO:0000259" key="7">
    <source>
        <dbReference type="SMART" id="SM01423"/>
    </source>
</evidence>
<feature type="region of interest" description="Disordered" evidence="6">
    <location>
        <begin position="831"/>
        <end position="853"/>
    </location>
</feature>
<feature type="non-terminal residue" evidence="9">
    <location>
        <position position="1"/>
    </location>
</feature>
<evidence type="ECO:0000256" key="3">
    <source>
        <dbReference type="ARBA" id="ARBA00023054"/>
    </source>
</evidence>
<feature type="compositionally biased region" description="Pro residues" evidence="6">
    <location>
        <begin position="758"/>
        <end position="776"/>
    </location>
</feature>
<comment type="caution">
    <text evidence="9">The sequence shown here is derived from an EMBL/GenBank/DDBJ whole genome shotgun (WGS) entry which is preliminary data.</text>
</comment>
<evidence type="ECO:0000256" key="4">
    <source>
        <dbReference type="ARBA" id="ARBA00023128"/>
    </source>
</evidence>
<feature type="region of interest" description="Disordered" evidence="6">
    <location>
        <begin position="498"/>
        <end position="519"/>
    </location>
</feature>
<dbReference type="GO" id="GO:0022008">
    <property type="term" value="P:neurogenesis"/>
    <property type="evidence" value="ECO:0007669"/>
    <property type="project" value="TreeGrafter"/>
</dbReference>
<protein>
    <submittedName>
        <fullName evidence="9">TRAK2 protein</fullName>
    </submittedName>
</protein>
<feature type="compositionally biased region" description="Low complexity" evidence="6">
    <location>
        <begin position="504"/>
        <end position="519"/>
    </location>
</feature>
<dbReference type="GO" id="GO:1904115">
    <property type="term" value="C:axon cytoplasm"/>
    <property type="evidence" value="ECO:0007669"/>
    <property type="project" value="GOC"/>
</dbReference>
<dbReference type="GO" id="GO:0030425">
    <property type="term" value="C:dendrite"/>
    <property type="evidence" value="ECO:0007669"/>
    <property type="project" value="TreeGrafter"/>
</dbReference>
<dbReference type="GO" id="GO:0050811">
    <property type="term" value="F:GABA receptor binding"/>
    <property type="evidence" value="ECO:0007669"/>
    <property type="project" value="TreeGrafter"/>
</dbReference>
<comment type="subcellular location">
    <subcellularLocation>
        <location evidence="1">Mitochondrion</location>
    </subcellularLocation>
</comment>
<dbReference type="OrthoDB" id="10067624at2759"/>
<sequence length="898" mass="99350">FNNALLLTFTLSDGCSSEDLAEVELVGMLEEQLPGYKLRVDSLCLFESAEWVQPAAARGRLPEVAAPAREEDSFRYMILGTDNVEQKDYGEADMVKRLLAEKDRDLELAARIGQALLKRNHLLMEQNEALEEQLGQTLDRVNQLQHELAKKDDLLRIVSIASEESETDSSCSTPLRFNESFTVCHDPLQLDVLQDKLRELEEENLALRSKACHLKSETITYEEKEQQLVNDCVKELRQTNAQISRITEELSEKSEEVIRYQEEISSLLSQIVDLQHKLKENVIEKEELKLHLQASKDAQRQLTAELHEFQDRNAECLGMLHESQEEVKLLRSRASSVACLCHSQSRGAFPDSLAAEIEGTMRKELSQADESVLSKQKDQQKRVFDTVKVANIIRGRSPSFPAPLPIPGSNRSSAVMTAKPFQSGVHHLESHAQMVPGSSSEKNLKDAHSPGQPGTPGDNDLVTALHRLSLRRQNYLCEKQFFEEEWDRKMHLLAEQKEEASGCSTPTESSFSPSTNSEFTDLSASSGNLRVLLPEKLQIVKPIEGSQTLFHWQQLARPNLGTILDPRPGVVTKGFTPLSDDTTSMHHISDLEEDDEEEGEGGIMFQAQQSFPEEKKCALAKPVAGIFLPPITSAAVPLTASNPGKCLSSTNSTFTFTTCRILHPSDVTQVTPSSMGASFSLGNTGSSTGNPVVSTPAIPYRLSIGEFLTNRRDSTTTFSSTSSLAKLLQERGISAKVYDSPMLEKPPLLQPSRTLPIPSTPPNSPSHSPCPSPPLFEPRVHHSENFLASRPAETFLQEMYGLKPSRNVPDVGQLKMSLVDRLKRLGIARVIKPPETQDRGKNQRPEAGLQRQDSAGFLNAGGNLMAGLRRNQSLPAMIGALGAPVCTQSSKMNILKED</sequence>
<dbReference type="EMBL" id="WBNQ01059310">
    <property type="protein sequence ID" value="NXX69274.1"/>
    <property type="molecule type" value="Genomic_DNA"/>
</dbReference>
<keyword evidence="4" id="KW-0496">Mitochondrion</keyword>
<dbReference type="SMART" id="SM01423">
    <property type="entry name" value="Milton"/>
    <property type="match status" value="1"/>
</dbReference>
<evidence type="ECO:0000256" key="6">
    <source>
        <dbReference type="SAM" id="MobiDB-lite"/>
    </source>
</evidence>
<evidence type="ECO:0000256" key="2">
    <source>
        <dbReference type="ARBA" id="ARBA00007007"/>
    </source>
</evidence>